<reference evidence="2" key="1">
    <citation type="submission" date="2021-02" db="EMBL/GenBank/DDBJ databases">
        <authorList>
            <person name="Nowell W R."/>
        </authorList>
    </citation>
    <scope>NUCLEOTIDE SEQUENCE</scope>
</reference>
<evidence type="ECO:0000313" key="3">
    <source>
        <dbReference type="Proteomes" id="UP000681720"/>
    </source>
</evidence>
<feature type="non-terminal residue" evidence="2">
    <location>
        <position position="111"/>
    </location>
</feature>
<dbReference type="EMBL" id="CAJOBJ010245499">
    <property type="protein sequence ID" value="CAF5084071.1"/>
    <property type="molecule type" value="Genomic_DNA"/>
</dbReference>
<feature type="non-terminal residue" evidence="2">
    <location>
        <position position="1"/>
    </location>
</feature>
<dbReference type="AlphaFoldDB" id="A0A8S3EU53"/>
<sequence length="111" mass="12690">IQQLNELDDAINLSKIDIGEMIERAVVQFSFISIQLEKCNKNEPTVESLKLVIDNLRRVFEKRLTTAFINAYREPNMSLLADSLKGLASISLQTIAEQTFADEIVRPYMEK</sequence>
<proteinExistence type="predicted"/>
<evidence type="ECO:0000313" key="1">
    <source>
        <dbReference type="EMBL" id="CAF5025612.1"/>
    </source>
</evidence>
<protein>
    <submittedName>
        <fullName evidence="2">Uncharacterized protein</fullName>
    </submittedName>
</protein>
<evidence type="ECO:0000313" key="2">
    <source>
        <dbReference type="EMBL" id="CAF5084071.1"/>
    </source>
</evidence>
<comment type="caution">
    <text evidence="2">The sequence shown here is derived from an EMBL/GenBank/DDBJ whole genome shotgun (WGS) entry which is preliminary data.</text>
</comment>
<gene>
    <name evidence="1" type="ORF">BYL167_LOCUS56088</name>
    <name evidence="2" type="ORF">GIL414_LOCUS61887</name>
</gene>
<dbReference type="EMBL" id="CAJOBH010217702">
    <property type="protein sequence ID" value="CAF5025612.1"/>
    <property type="molecule type" value="Genomic_DNA"/>
</dbReference>
<accession>A0A8S3EU53</accession>
<dbReference type="Proteomes" id="UP000681720">
    <property type="component" value="Unassembled WGS sequence"/>
</dbReference>
<dbReference type="Proteomes" id="UP000681967">
    <property type="component" value="Unassembled WGS sequence"/>
</dbReference>
<organism evidence="2 3">
    <name type="scientific">Rotaria magnacalcarata</name>
    <dbReference type="NCBI Taxonomy" id="392030"/>
    <lineage>
        <taxon>Eukaryota</taxon>
        <taxon>Metazoa</taxon>
        <taxon>Spiralia</taxon>
        <taxon>Gnathifera</taxon>
        <taxon>Rotifera</taxon>
        <taxon>Eurotatoria</taxon>
        <taxon>Bdelloidea</taxon>
        <taxon>Philodinida</taxon>
        <taxon>Philodinidae</taxon>
        <taxon>Rotaria</taxon>
    </lineage>
</organism>
<name>A0A8S3EU53_9BILA</name>